<sequence>MDLYHIPKYVLSPSEKNPSTKTPCAETSVCPFDKDCPGVSELLSCCG</sequence>
<reference evidence="1" key="2">
    <citation type="journal article" date="2015" name="Data Brief">
        <title>Shoot transcriptome of the giant reed, Arundo donax.</title>
        <authorList>
            <person name="Barrero R.A."/>
            <person name="Guerrero F.D."/>
            <person name="Moolhuijzen P."/>
            <person name="Goolsby J.A."/>
            <person name="Tidwell J."/>
            <person name="Bellgard S.E."/>
            <person name="Bellgard M.I."/>
        </authorList>
    </citation>
    <scope>NUCLEOTIDE SEQUENCE</scope>
    <source>
        <tissue evidence="1">Shoot tissue taken approximately 20 cm above the soil surface</tissue>
    </source>
</reference>
<protein>
    <submittedName>
        <fullName evidence="1">Uncharacterized protein</fullName>
    </submittedName>
</protein>
<reference evidence="1" key="1">
    <citation type="submission" date="2014-09" db="EMBL/GenBank/DDBJ databases">
        <authorList>
            <person name="Magalhaes I.L.F."/>
            <person name="Oliveira U."/>
            <person name="Santos F.R."/>
            <person name="Vidigal T.H.D.A."/>
            <person name="Brescovit A.D."/>
            <person name="Santos A.J."/>
        </authorList>
    </citation>
    <scope>NUCLEOTIDE SEQUENCE</scope>
    <source>
        <tissue evidence="1">Shoot tissue taken approximately 20 cm above the soil surface</tissue>
    </source>
</reference>
<dbReference type="EMBL" id="GBRH01229429">
    <property type="protein sequence ID" value="JAD68466.1"/>
    <property type="molecule type" value="Transcribed_RNA"/>
</dbReference>
<evidence type="ECO:0000313" key="1">
    <source>
        <dbReference type="EMBL" id="JAD68466.1"/>
    </source>
</evidence>
<accession>A0A0A9BYT1</accession>
<organism evidence="1">
    <name type="scientific">Arundo donax</name>
    <name type="common">Giant reed</name>
    <name type="synonym">Donax arundinaceus</name>
    <dbReference type="NCBI Taxonomy" id="35708"/>
    <lineage>
        <taxon>Eukaryota</taxon>
        <taxon>Viridiplantae</taxon>
        <taxon>Streptophyta</taxon>
        <taxon>Embryophyta</taxon>
        <taxon>Tracheophyta</taxon>
        <taxon>Spermatophyta</taxon>
        <taxon>Magnoliopsida</taxon>
        <taxon>Liliopsida</taxon>
        <taxon>Poales</taxon>
        <taxon>Poaceae</taxon>
        <taxon>PACMAD clade</taxon>
        <taxon>Arundinoideae</taxon>
        <taxon>Arundineae</taxon>
        <taxon>Arundo</taxon>
    </lineage>
</organism>
<name>A0A0A9BYT1_ARUDO</name>
<proteinExistence type="predicted"/>
<dbReference type="AlphaFoldDB" id="A0A0A9BYT1"/>